<name>A0ABY5ZT91_9BACT</name>
<dbReference type="NCBIfam" id="TIGR03347">
    <property type="entry name" value="VI_chp_1"/>
    <property type="match status" value="1"/>
</dbReference>
<dbReference type="Pfam" id="PF06996">
    <property type="entry name" value="T6SS_TssG"/>
    <property type="match status" value="1"/>
</dbReference>
<proteinExistence type="predicted"/>
<dbReference type="RefSeq" id="WP_260749451.1">
    <property type="nucleotide sequence ID" value="NZ_CP092109.1"/>
</dbReference>
<dbReference type="EMBL" id="CP092109">
    <property type="protein sequence ID" value="UWZ81080.1"/>
    <property type="molecule type" value="Genomic_DNA"/>
</dbReference>
<dbReference type="PANTHER" id="PTHR35564">
    <property type="match status" value="1"/>
</dbReference>
<gene>
    <name evidence="1" type="primary">tssG</name>
    <name evidence="1" type="ORF">L9S41_06710</name>
</gene>
<organism evidence="1 2">
    <name type="scientific">Geoalkalibacter halelectricus</name>
    <dbReference type="NCBI Taxonomy" id="2847045"/>
    <lineage>
        <taxon>Bacteria</taxon>
        <taxon>Pseudomonadati</taxon>
        <taxon>Thermodesulfobacteriota</taxon>
        <taxon>Desulfuromonadia</taxon>
        <taxon>Desulfuromonadales</taxon>
        <taxon>Geoalkalibacteraceae</taxon>
        <taxon>Geoalkalibacter</taxon>
    </lineage>
</organism>
<evidence type="ECO:0000313" key="1">
    <source>
        <dbReference type="EMBL" id="UWZ81080.1"/>
    </source>
</evidence>
<sequence>MATTVRRQLSALIRDLEGEAPSFDFFQAVRLLEEHAPRSRPGSEGPQGAMRLRAATEISFPGADLRRAYRGADGAMVLECNFMGLYGVAAPLPAYFWESVARQEDAGRCLRAFLDLFGGRLYELLYLAWKKGRAHLHTDESASRLEQYLLALSGAIAPPRRDLALAFAGGFGSRAKGGAALNGMLREHLGVGVRIEEFVPCWVEVGPVSVLGQTGMTLGDDLVLGERVLDVGRKINVIIGPLSEARAREFFPGGNSAREFQDLVNGYLEPTLEYDVIFLVEGAAAERCLGQEPIYLGWTSALGEAGVGPRRIRLPGSAYKG</sequence>
<dbReference type="InterPro" id="IPR010732">
    <property type="entry name" value="T6SS_TssG-like"/>
</dbReference>
<evidence type="ECO:0000313" key="2">
    <source>
        <dbReference type="Proteomes" id="UP001060414"/>
    </source>
</evidence>
<protein>
    <submittedName>
        <fullName evidence="1">Type VI secretion system baseplate subunit TssG</fullName>
    </submittedName>
</protein>
<dbReference type="PANTHER" id="PTHR35564:SF4">
    <property type="entry name" value="CYTOPLASMIC PROTEIN"/>
    <property type="match status" value="1"/>
</dbReference>
<keyword evidence="2" id="KW-1185">Reference proteome</keyword>
<dbReference type="Proteomes" id="UP001060414">
    <property type="component" value="Chromosome"/>
</dbReference>
<reference evidence="1" key="1">
    <citation type="journal article" date="2022" name="Environ. Microbiol.">
        <title>Geoalkalibacter halelectricus SAP #1 sp. nov. possessing extracellular electron transfer and mineral#reducing capabilities from a haloalkaline environment.</title>
        <authorList>
            <person name="Yadav S."/>
            <person name="Singh R."/>
            <person name="Sundharam S.S."/>
            <person name="Chaudhary S."/>
            <person name="Krishnamurthi S."/>
            <person name="Patil S.A."/>
        </authorList>
    </citation>
    <scope>NUCLEOTIDE SEQUENCE</scope>
    <source>
        <strain evidence="1">SAP-1</strain>
    </source>
</reference>
<accession>A0ABY5ZT91</accession>